<keyword evidence="10" id="KW-1133">Transmembrane helix</keyword>
<dbReference type="FunFam" id="3.30.565.10:FF:000006">
    <property type="entry name" value="Sensor histidine kinase WalK"/>
    <property type="match status" value="1"/>
</dbReference>
<comment type="caution">
    <text evidence="13">The sequence shown here is derived from an EMBL/GenBank/DDBJ whole genome shotgun (WGS) entry which is preliminary data.</text>
</comment>
<keyword evidence="8 10" id="KW-0472">Membrane</keyword>
<dbReference type="InterPro" id="IPR036890">
    <property type="entry name" value="HATPase_C_sf"/>
</dbReference>
<dbReference type="InterPro" id="IPR004358">
    <property type="entry name" value="Sig_transdc_His_kin-like_C"/>
</dbReference>
<dbReference type="SUPFAM" id="SSF55874">
    <property type="entry name" value="ATPase domain of HSP90 chaperone/DNA topoisomerase II/histidine kinase"/>
    <property type="match status" value="1"/>
</dbReference>
<evidence type="ECO:0000256" key="4">
    <source>
        <dbReference type="ARBA" id="ARBA00022553"/>
    </source>
</evidence>
<evidence type="ECO:0000256" key="9">
    <source>
        <dbReference type="SAM" id="Coils"/>
    </source>
</evidence>
<feature type="coiled-coil region" evidence="9">
    <location>
        <begin position="202"/>
        <end position="232"/>
    </location>
</feature>
<dbReference type="PROSITE" id="PS50112">
    <property type="entry name" value="PAS"/>
    <property type="match status" value="1"/>
</dbReference>
<feature type="domain" description="PAS" evidence="12">
    <location>
        <begin position="222"/>
        <end position="292"/>
    </location>
</feature>
<organism evidence="13 14">
    <name type="scientific">Phascolarctobacterium succinatutens</name>
    <dbReference type="NCBI Taxonomy" id="626940"/>
    <lineage>
        <taxon>Bacteria</taxon>
        <taxon>Bacillati</taxon>
        <taxon>Bacillota</taxon>
        <taxon>Negativicutes</taxon>
        <taxon>Acidaminococcales</taxon>
        <taxon>Acidaminococcaceae</taxon>
        <taxon>Phascolarctobacterium</taxon>
    </lineage>
</organism>
<evidence type="ECO:0000256" key="3">
    <source>
        <dbReference type="ARBA" id="ARBA00012438"/>
    </source>
</evidence>
<dbReference type="STRING" id="626940.BHW43_03700"/>
<comment type="subcellular location">
    <subcellularLocation>
        <location evidence="2">Membrane</location>
    </subcellularLocation>
</comment>
<keyword evidence="10" id="KW-0812">Transmembrane</keyword>
<dbReference type="SMART" id="SM00388">
    <property type="entry name" value="HisKA"/>
    <property type="match status" value="1"/>
</dbReference>
<keyword evidence="7" id="KW-0902">Two-component regulatory system</keyword>
<dbReference type="CDD" id="cd00075">
    <property type="entry name" value="HATPase"/>
    <property type="match status" value="1"/>
</dbReference>
<dbReference type="Pfam" id="PF00512">
    <property type="entry name" value="HisKA"/>
    <property type="match status" value="1"/>
</dbReference>
<dbReference type="CDD" id="cd00130">
    <property type="entry name" value="PAS"/>
    <property type="match status" value="1"/>
</dbReference>
<reference evidence="13 14" key="1">
    <citation type="journal article" date="2016" name="Nat. Biotechnol.">
        <title>Measurement of bacterial replication rates in microbial communities.</title>
        <authorList>
            <person name="Brown C.T."/>
            <person name="Olm M.R."/>
            <person name="Thomas B.C."/>
            <person name="Banfield J.F."/>
        </authorList>
    </citation>
    <scope>NUCLEOTIDE SEQUENCE [LARGE SCALE GENOMIC DNA]</scope>
    <source>
        <strain evidence="13">46_33</strain>
    </source>
</reference>
<dbReference type="Gene3D" id="1.10.287.130">
    <property type="match status" value="1"/>
</dbReference>
<keyword evidence="6" id="KW-0418">Kinase</keyword>
<keyword evidence="9" id="KW-0175">Coiled coil</keyword>
<dbReference type="InterPro" id="IPR035965">
    <property type="entry name" value="PAS-like_dom_sf"/>
</dbReference>
<name>A0A1Q6R7B5_9FIRM</name>
<dbReference type="PROSITE" id="PS50109">
    <property type="entry name" value="HIS_KIN"/>
    <property type="match status" value="1"/>
</dbReference>
<dbReference type="InterPro" id="IPR003594">
    <property type="entry name" value="HATPase_dom"/>
</dbReference>
<dbReference type="PANTHER" id="PTHR45453">
    <property type="entry name" value="PHOSPHATE REGULON SENSOR PROTEIN PHOR"/>
    <property type="match status" value="1"/>
</dbReference>
<keyword evidence="4" id="KW-0597">Phosphoprotein</keyword>
<feature type="transmembrane region" description="Helical" evidence="10">
    <location>
        <begin position="150"/>
        <end position="169"/>
    </location>
</feature>
<dbReference type="GO" id="GO:0016036">
    <property type="term" value="P:cellular response to phosphate starvation"/>
    <property type="evidence" value="ECO:0007669"/>
    <property type="project" value="TreeGrafter"/>
</dbReference>
<dbReference type="GO" id="GO:0005886">
    <property type="term" value="C:plasma membrane"/>
    <property type="evidence" value="ECO:0007669"/>
    <property type="project" value="TreeGrafter"/>
</dbReference>
<dbReference type="SUPFAM" id="SSF55785">
    <property type="entry name" value="PYP-like sensor domain (PAS domain)"/>
    <property type="match status" value="1"/>
</dbReference>
<dbReference type="EMBL" id="MNTG01000024">
    <property type="protein sequence ID" value="OLA38210.1"/>
    <property type="molecule type" value="Genomic_DNA"/>
</dbReference>
<dbReference type="InterPro" id="IPR000014">
    <property type="entry name" value="PAS"/>
</dbReference>
<evidence type="ECO:0000256" key="6">
    <source>
        <dbReference type="ARBA" id="ARBA00022777"/>
    </source>
</evidence>
<evidence type="ECO:0000259" key="11">
    <source>
        <dbReference type="PROSITE" id="PS50109"/>
    </source>
</evidence>
<evidence type="ECO:0000256" key="1">
    <source>
        <dbReference type="ARBA" id="ARBA00000085"/>
    </source>
</evidence>
<dbReference type="RefSeq" id="WP_303679557.1">
    <property type="nucleotide sequence ID" value="NZ_MNTG01000024.1"/>
</dbReference>
<comment type="catalytic activity">
    <reaction evidence="1">
        <text>ATP + protein L-histidine = ADP + protein N-phospho-L-histidine.</text>
        <dbReference type="EC" id="2.7.13.3"/>
    </reaction>
</comment>
<feature type="domain" description="Histidine kinase" evidence="11">
    <location>
        <begin position="337"/>
        <end position="554"/>
    </location>
</feature>
<evidence type="ECO:0000256" key="7">
    <source>
        <dbReference type="ARBA" id="ARBA00023012"/>
    </source>
</evidence>
<evidence type="ECO:0000313" key="14">
    <source>
        <dbReference type="Proteomes" id="UP000186777"/>
    </source>
</evidence>
<sequence>MKQRLFRSILLLTGAAVGFVLLLFFWVSCQYITQDSFASLKREANLLIVADGEGNVPVSELQRLQIADRVTLIAPDGHALYDNYADAVSMENHLQREEVQEALKGGEGRSQRASETLGKNILYYAVRLPDGNVLRLSRTNDAVFQQYKIILGYFVLLALAVLCGAFWAAKTITARILQPLEKLNLEQPDSEAVVYPELKPIVEYFELQQEKLQKEMRRYKNKKQELKAVTNNMDEGMLFLNPVWEIESINKSAVKFFGKEKQELLGTSFFMLDDSDEIRQLLQKIEQEGKGRLVINRGSSYYQLNGSRITDKGFVLLIMDVTARTASEKIRREFSANVSHELKTPLQSVLGYSEIMLSGLVKPEDTKRFLQKINDEAHNLLRLIDDIMQLSKLDELTHDMMEEFTLQDVAQSALARLKDKAGRLQVSLQLVDSTGGDSKLLGISSLMEEIFFNLLDNGLKYNHPGGEVMLRLSEGENKYTVSVADTGMGIPGSELPHIFERFYRVDRSRHKAIEGTGLGLSIVKHGVGFHGGSIRVVSTVGQGTEFIMKFPKPKYEEKK</sequence>
<dbReference type="InterPro" id="IPR036097">
    <property type="entry name" value="HisK_dim/P_sf"/>
</dbReference>
<evidence type="ECO:0000259" key="12">
    <source>
        <dbReference type="PROSITE" id="PS50112"/>
    </source>
</evidence>
<dbReference type="InterPro" id="IPR003661">
    <property type="entry name" value="HisK_dim/P_dom"/>
</dbReference>
<dbReference type="InterPro" id="IPR050351">
    <property type="entry name" value="BphY/WalK/GraS-like"/>
</dbReference>
<dbReference type="PRINTS" id="PR00344">
    <property type="entry name" value="BCTRLSENSOR"/>
</dbReference>
<evidence type="ECO:0000256" key="8">
    <source>
        <dbReference type="ARBA" id="ARBA00023136"/>
    </source>
</evidence>
<evidence type="ECO:0000256" key="10">
    <source>
        <dbReference type="SAM" id="Phobius"/>
    </source>
</evidence>
<protein>
    <recommendedName>
        <fullName evidence="3">histidine kinase</fullName>
        <ecNumber evidence="3">2.7.13.3</ecNumber>
    </recommendedName>
</protein>
<evidence type="ECO:0000256" key="5">
    <source>
        <dbReference type="ARBA" id="ARBA00022679"/>
    </source>
</evidence>
<dbReference type="InterPro" id="IPR005467">
    <property type="entry name" value="His_kinase_dom"/>
</dbReference>
<proteinExistence type="predicted"/>
<accession>A0A1Q6R7B5</accession>
<dbReference type="PROSITE" id="PS51257">
    <property type="entry name" value="PROKAR_LIPOPROTEIN"/>
    <property type="match status" value="1"/>
</dbReference>
<dbReference type="GO" id="GO:0004721">
    <property type="term" value="F:phosphoprotein phosphatase activity"/>
    <property type="evidence" value="ECO:0007669"/>
    <property type="project" value="TreeGrafter"/>
</dbReference>
<dbReference type="GO" id="GO:0000155">
    <property type="term" value="F:phosphorelay sensor kinase activity"/>
    <property type="evidence" value="ECO:0007669"/>
    <property type="project" value="InterPro"/>
</dbReference>
<dbReference type="FunFam" id="1.10.287.130:FF:000001">
    <property type="entry name" value="Two-component sensor histidine kinase"/>
    <property type="match status" value="1"/>
</dbReference>
<dbReference type="SMART" id="SM00387">
    <property type="entry name" value="HATPase_c"/>
    <property type="match status" value="1"/>
</dbReference>
<dbReference type="Gene3D" id="3.30.450.20">
    <property type="entry name" value="PAS domain"/>
    <property type="match status" value="1"/>
</dbReference>
<dbReference type="SUPFAM" id="SSF47384">
    <property type="entry name" value="Homodimeric domain of signal transducing histidine kinase"/>
    <property type="match status" value="1"/>
</dbReference>
<dbReference type="AlphaFoldDB" id="A0A1Q6R7B5"/>
<keyword evidence="5" id="KW-0808">Transferase</keyword>
<dbReference type="CDD" id="cd00082">
    <property type="entry name" value="HisKA"/>
    <property type="match status" value="1"/>
</dbReference>
<dbReference type="Gene3D" id="3.30.565.10">
    <property type="entry name" value="Histidine kinase-like ATPase, C-terminal domain"/>
    <property type="match status" value="1"/>
</dbReference>
<dbReference type="EC" id="2.7.13.3" evidence="3"/>
<dbReference type="SMART" id="SM00091">
    <property type="entry name" value="PAS"/>
    <property type="match status" value="1"/>
</dbReference>
<evidence type="ECO:0000313" key="13">
    <source>
        <dbReference type="EMBL" id="OLA38210.1"/>
    </source>
</evidence>
<gene>
    <name evidence="13" type="ORF">BHW43_03700</name>
</gene>
<dbReference type="Pfam" id="PF02518">
    <property type="entry name" value="HATPase_c"/>
    <property type="match status" value="1"/>
</dbReference>
<evidence type="ECO:0000256" key="2">
    <source>
        <dbReference type="ARBA" id="ARBA00004370"/>
    </source>
</evidence>
<dbReference type="PANTHER" id="PTHR45453:SF1">
    <property type="entry name" value="PHOSPHATE REGULON SENSOR PROTEIN PHOR"/>
    <property type="match status" value="1"/>
</dbReference>
<dbReference type="Proteomes" id="UP000186777">
    <property type="component" value="Unassembled WGS sequence"/>
</dbReference>